<dbReference type="EMBL" id="MFBW01000009">
    <property type="protein sequence ID" value="OGE08954.1"/>
    <property type="molecule type" value="Genomic_DNA"/>
</dbReference>
<evidence type="ECO:0000313" key="1">
    <source>
        <dbReference type="EMBL" id="OGE08954.1"/>
    </source>
</evidence>
<dbReference type="Proteomes" id="UP000178845">
    <property type="component" value="Unassembled WGS sequence"/>
</dbReference>
<dbReference type="AlphaFoldDB" id="A0A1F5HXP2"/>
<comment type="caution">
    <text evidence="1">The sequence shown here is derived from an EMBL/GenBank/DDBJ whole genome shotgun (WGS) entry which is preliminary data.</text>
</comment>
<protein>
    <submittedName>
        <fullName evidence="1">Uncharacterized protein</fullName>
    </submittedName>
</protein>
<accession>A0A1F5HXP2</accession>
<name>A0A1F5HXP2_9BACT</name>
<gene>
    <name evidence="1" type="ORF">A3I53_01065</name>
</gene>
<reference evidence="1 2" key="1">
    <citation type="journal article" date="2016" name="Nat. Commun.">
        <title>Thousands of microbial genomes shed light on interconnected biogeochemical processes in an aquifer system.</title>
        <authorList>
            <person name="Anantharaman K."/>
            <person name="Brown C.T."/>
            <person name="Hug L.A."/>
            <person name="Sharon I."/>
            <person name="Castelle C.J."/>
            <person name="Probst A.J."/>
            <person name="Thomas B.C."/>
            <person name="Singh A."/>
            <person name="Wilkins M.J."/>
            <person name="Karaoz U."/>
            <person name="Brodie E.L."/>
            <person name="Williams K.H."/>
            <person name="Hubbard S.S."/>
            <person name="Banfield J.F."/>
        </authorList>
    </citation>
    <scope>NUCLEOTIDE SEQUENCE [LARGE SCALE GENOMIC DNA]</scope>
</reference>
<evidence type="ECO:0000313" key="2">
    <source>
        <dbReference type="Proteomes" id="UP000178845"/>
    </source>
</evidence>
<sequence>MLAIHEENGARPNSMYFIGESAEQIAVGSKIDLLACDSDLGQFVLILEIFEDPTILRAYNVVRGTPVHIQDIEVGRILKSVDILAVSDDLTKILWSESNSDQSGSSSAYVNGELLVEEATVIMKKTNRDGSRSMTFIKTEEEGRPKITVFVDTNKVLEDFEGGLVQVYADQDLTLAVCEIVIGRLDDGDKPKRQWLVMTPEGVSKTSVEFDDVAADEVTCEANRISAVVRIDGIKHKIVITREEPVPVKKLL</sequence>
<proteinExistence type="predicted"/>
<organism evidence="1 2">
    <name type="scientific">Candidatus Curtissbacteria bacterium RIFCSPLOWO2_02_FULL_40_13b</name>
    <dbReference type="NCBI Taxonomy" id="1797733"/>
    <lineage>
        <taxon>Bacteria</taxon>
        <taxon>Candidatus Curtissiibacteriota</taxon>
    </lineage>
</organism>